<organism evidence="6 7">
    <name type="scientific">Pseudomonas syringae pv. solidagae</name>
    <dbReference type="NCBI Taxonomy" id="264458"/>
    <lineage>
        <taxon>Bacteria</taxon>
        <taxon>Pseudomonadati</taxon>
        <taxon>Pseudomonadota</taxon>
        <taxon>Gammaproteobacteria</taxon>
        <taxon>Pseudomonadales</taxon>
        <taxon>Pseudomonadaceae</taxon>
        <taxon>Pseudomonas</taxon>
        <taxon>Pseudomonas syringae</taxon>
    </lineage>
</organism>
<dbReference type="Gene3D" id="1.10.8.60">
    <property type="match status" value="1"/>
</dbReference>
<evidence type="ECO:0000256" key="2">
    <source>
        <dbReference type="ARBA" id="ARBA00022741"/>
    </source>
</evidence>
<evidence type="ECO:0000256" key="3">
    <source>
        <dbReference type="ARBA" id="ARBA00022840"/>
    </source>
</evidence>
<dbReference type="GO" id="GO:0008233">
    <property type="term" value="F:peptidase activity"/>
    <property type="evidence" value="ECO:0007669"/>
    <property type="project" value="UniProtKB-KW"/>
</dbReference>
<keyword evidence="4" id="KW-0143">Chaperone</keyword>
<dbReference type="NCBIfam" id="TIGR00390">
    <property type="entry name" value="hslU"/>
    <property type="match status" value="1"/>
</dbReference>
<protein>
    <submittedName>
        <fullName evidence="6">ATP-dependent protease ATPase subunit HslU</fullName>
    </submittedName>
</protein>
<dbReference type="InterPro" id="IPR007481">
    <property type="entry name" value="SspB"/>
</dbReference>
<name>A0A3M5KTT1_PSESX</name>
<dbReference type="Pfam" id="PF07724">
    <property type="entry name" value="AAA_2"/>
    <property type="match status" value="1"/>
</dbReference>
<dbReference type="InterPro" id="IPR027417">
    <property type="entry name" value="P-loop_NTPase"/>
</dbReference>
<dbReference type="NCBIfam" id="NF008763">
    <property type="entry name" value="PRK11798.1-2"/>
    <property type="match status" value="1"/>
</dbReference>
<sequence length="385" mass="42679">MMNSSRPYLVRALYEWIVDNDCTPHVLVNADYPSVQVPQGFANDGQIVLNVSPSAVRHLHMDNEAVSFEGRFGGVPHTLYVPVAAILGIYARENGQGMVFDLEPSMEEGEEIEIEINEAVGVDISAPPGMEEMTNQLQSLFANMGKGKTKSRKLKVKEALKLVREEEAGRLVNEEELKAKALEAVEQHGIVFIDEIDKVAKRGNSGGVDVSREGVQRDLLPLIEGCTVNTKLGMVKTDHILFIASGAFHLSKPSDLVPELQGRLPIRVELKALSPQDFERILSEPHASLTEQYRELLKTEGLKIEFKPEGIKRLAEIAWQVNEKTENIGARRLHTLLERLLEEVSFSAGDLAISPDAAPIEIDAEYVNSHLGDLAENEDLSRYIL</sequence>
<evidence type="ECO:0000313" key="7">
    <source>
        <dbReference type="Proteomes" id="UP000268096"/>
    </source>
</evidence>
<dbReference type="InterPro" id="IPR050052">
    <property type="entry name" value="ATP-dep_Clp_protease_ClpX"/>
</dbReference>
<dbReference type="Pfam" id="PF04386">
    <property type="entry name" value="SspB"/>
    <property type="match status" value="1"/>
</dbReference>
<dbReference type="NCBIfam" id="NF008764">
    <property type="entry name" value="PRK11798.1-4"/>
    <property type="match status" value="1"/>
</dbReference>
<dbReference type="Gene3D" id="3.40.50.300">
    <property type="entry name" value="P-loop containing nucleotide triphosphate hydrolases"/>
    <property type="match status" value="1"/>
</dbReference>
<dbReference type="PANTHER" id="PTHR48102">
    <property type="entry name" value="ATP-DEPENDENT CLP PROTEASE ATP-BINDING SUBUNIT CLPX-LIKE, MITOCHONDRIAL-RELATED"/>
    <property type="match status" value="1"/>
</dbReference>
<dbReference type="GO" id="GO:0009376">
    <property type="term" value="C:HslUV protease complex"/>
    <property type="evidence" value="ECO:0007669"/>
    <property type="project" value="InterPro"/>
</dbReference>
<dbReference type="GO" id="GO:0051603">
    <property type="term" value="P:proteolysis involved in protein catabolic process"/>
    <property type="evidence" value="ECO:0007669"/>
    <property type="project" value="TreeGrafter"/>
</dbReference>
<evidence type="ECO:0000259" key="5">
    <source>
        <dbReference type="SMART" id="SM01086"/>
    </source>
</evidence>
<dbReference type="InterPro" id="IPR003959">
    <property type="entry name" value="ATPase_AAA_core"/>
</dbReference>
<evidence type="ECO:0000256" key="1">
    <source>
        <dbReference type="ARBA" id="ARBA00022490"/>
    </source>
</evidence>
<evidence type="ECO:0000256" key="4">
    <source>
        <dbReference type="ARBA" id="ARBA00023186"/>
    </source>
</evidence>
<keyword evidence="6" id="KW-0378">Hydrolase</keyword>
<keyword evidence="1" id="KW-0963">Cytoplasm</keyword>
<evidence type="ECO:0000313" key="6">
    <source>
        <dbReference type="EMBL" id="RMT39039.1"/>
    </source>
</evidence>
<keyword evidence="3" id="KW-0067">ATP-binding</keyword>
<comment type="caution">
    <text evidence="6">The sequence shown here is derived from an EMBL/GenBank/DDBJ whole genome shotgun (WGS) entry which is preliminary data.</text>
</comment>
<dbReference type="AlphaFoldDB" id="A0A3M5KTT1"/>
<dbReference type="Proteomes" id="UP000268096">
    <property type="component" value="Unassembled WGS sequence"/>
</dbReference>
<dbReference type="FunFam" id="3.40.50.300:FF:000213">
    <property type="entry name" value="ATP-dependent protease ATPase subunit HslU"/>
    <property type="match status" value="1"/>
</dbReference>
<accession>A0A3M5KTT1</accession>
<dbReference type="InterPro" id="IPR019489">
    <property type="entry name" value="Clp_ATPase_C"/>
</dbReference>
<dbReference type="InterPro" id="IPR004491">
    <property type="entry name" value="HslU"/>
</dbReference>
<reference evidence="6 7" key="1">
    <citation type="submission" date="2018-08" db="EMBL/GenBank/DDBJ databases">
        <title>Recombination of ecologically and evolutionarily significant loci maintains genetic cohesion in the Pseudomonas syringae species complex.</title>
        <authorList>
            <person name="Dillon M."/>
            <person name="Thakur S."/>
            <person name="Almeida R.N.D."/>
            <person name="Weir B.S."/>
            <person name="Guttman D.S."/>
        </authorList>
    </citation>
    <scope>NUCLEOTIDE SEQUENCE [LARGE SCALE GENOMIC DNA]</scope>
    <source>
        <strain evidence="6 7">ICMP 16926</strain>
    </source>
</reference>
<dbReference type="GO" id="GO:0016887">
    <property type="term" value="F:ATP hydrolysis activity"/>
    <property type="evidence" value="ECO:0007669"/>
    <property type="project" value="InterPro"/>
</dbReference>
<proteinExistence type="predicted"/>
<dbReference type="PANTHER" id="PTHR48102:SF3">
    <property type="entry name" value="ATP-DEPENDENT PROTEASE ATPASE SUBUNIT HSLU"/>
    <property type="match status" value="1"/>
</dbReference>
<dbReference type="NCBIfam" id="NF003544">
    <property type="entry name" value="PRK05201.1"/>
    <property type="match status" value="1"/>
</dbReference>
<dbReference type="SUPFAM" id="SSF52540">
    <property type="entry name" value="P-loop containing nucleoside triphosphate hydrolases"/>
    <property type="match status" value="1"/>
</dbReference>
<dbReference type="InterPro" id="IPR036760">
    <property type="entry name" value="SspB-like_sf"/>
</dbReference>
<dbReference type="Gene3D" id="2.30.30.220">
    <property type="entry name" value="SspB-like"/>
    <property type="match status" value="1"/>
</dbReference>
<dbReference type="SUPFAM" id="SSF101738">
    <property type="entry name" value="SspB-like"/>
    <property type="match status" value="1"/>
</dbReference>
<feature type="domain" description="Clp ATPase C-terminal" evidence="5">
    <location>
        <begin position="273"/>
        <end position="371"/>
    </location>
</feature>
<dbReference type="GO" id="GO:0005524">
    <property type="term" value="F:ATP binding"/>
    <property type="evidence" value="ECO:0007669"/>
    <property type="project" value="UniProtKB-KW"/>
</dbReference>
<gene>
    <name evidence="6" type="ORF">ALP48_02356</name>
</gene>
<dbReference type="EMBL" id="RBTH01000380">
    <property type="protein sequence ID" value="RMT39039.1"/>
    <property type="molecule type" value="Genomic_DNA"/>
</dbReference>
<keyword evidence="2" id="KW-0547">Nucleotide-binding</keyword>
<dbReference type="SMART" id="SM01086">
    <property type="entry name" value="ClpB_D2-small"/>
    <property type="match status" value="1"/>
</dbReference>
<dbReference type="NCBIfam" id="NF008769">
    <property type="entry name" value="PRK11798.2-5"/>
    <property type="match status" value="1"/>
</dbReference>
<keyword evidence="6" id="KW-0645">Protease</keyword>